<sequence>MDPEEIEIIVQLNQRSLDSRGSFLTHQGYLNESVAWTRARAAGPFEKIRGNLNTAARKKDKKRGGKPVNSSGDIDEKNRMVEWTRKVRNATTLAEAWQVLQNQQTRQVDLQRNLLSLQGRLLRLTRKLLLISTSVTSKATSDLSVSHTLSNYNSIEQSPHHASVGHIAFSLCKTDPARNAWMENLQKVVKAKTSRDEFTETFAPSLSHLLANHYAPVTPQTERRGYLTDNERWTGASKRDGGD</sequence>
<dbReference type="AlphaFoldDB" id="A0A0M8ZPJ1"/>
<evidence type="ECO:0000313" key="2">
    <source>
        <dbReference type="EMBL" id="KOX68490.1"/>
    </source>
</evidence>
<feature type="region of interest" description="Disordered" evidence="1">
    <location>
        <begin position="55"/>
        <end position="74"/>
    </location>
</feature>
<organism evidence="2 3">
    <name type="scientific">Melipona quadrifasciata</name>
    <dbReference type="NCBI Taxonomy" id="166423"/>
    <lineage>
        <taxon>Eukaryota</taxon>
        <taxon>Metazoa</taxon>
        <taxon>Ecdysozoa</taxon>
        <taxon>Arthropoda</taxon>
        <taxon>Hexapoda</taxon>
        <taxon>Insecta</taxon>
        <taxon>Pterygota</taxon>
        <taxon>Neoptera</taxon>
        <taxon>Endopterygota</taxon>
        <taxon>Hymenoptera</taxon>
        <taxon>Apocrita</taxon>
        <taxon>Aculeata</taxon>
        <taxon>Apoidea</taxon>
        <taxon>Anthophila</taxon>
        <taxon>Apidae</taxon>
        <taxon>Melipona</taxon>
    </lineage>
</organism>
<evidence type="ECO:0000313" key="3">
    <source>
        <dbReference type="Proteomes" id="UP000053105"/>
    </source>
</evidence>
<protein>
    <submittedName>
        <fullName evidence="2">Uncharacterized protein</fullName>
    </submittedName>
</protein>
<name>A0A0M8ZPJ1_9HYME</name>
<proteinExistence type="predicted"/>
<reference evidence="2 3" key="1">
    <citation type="submission" date="2015-07" db="EMBL/GenBank/DDBJ databases">
        <title>The genome of Melipona quadrifasciata.</title>
        <authorList>
            <person name="Pan H."/>
            <person name="Kapheim K."/>
        </authorList>
    </citation>
    <scope>NUCLEOTIDE SEQUENCE [LARGE SCALE GENOMIC DNA]</scope>
    <source>
        <strain evidence="2">0111107301</strain>
        <tissue evidence="2">Whole body</tissue>
    </source>
</reference>
<feature type="compositionally biased region" description="Basic and acidic residues" evidence="1">
    <location>
        <begin position="221"/>
        <end position="243"/>
    </location>
</feature>
<feature type="region of interest" description="Disordered" evidence="1">
    <location>
        <begin position="220"/>
        <end position="243"/>
    </location>
</feature>
<dbReference type="Proteomes" id="UP000053105">
    <property type="component" value="Unassembled WGS sequence"/>
</dbReference>
<evidence type="ECO:0000256" key="1">
    <source>
        <dbReference type="SAM" id="MobiDB-lite"/>
    </source>
</evidence>
<keyword evidence="3" id="KW-1185">Reference proteome</keyword>
<accession>A0A0M8ZPJ1</accession>
<gene>
    <name evidence="2" type="ORF">WN51_03976</name>
</gene>
<dbReference type="EMBL" id="KQ435922">
    <property type="protein sequence ID" value="KOX68490.1"/>
    <property type="molecule type" value="Genomic_DNA"/>
</dbReference>
<feature type="compositionally biased region" description="Basic residues" evidence="1">
    <location>
        <begin position="56"/>
        <end position="65"/>
    </location>
</feature>